<evidence type="ECO:0000256" key="2">
    <source>
        <dbReference type="ARBA" id="ARBA00023043"/>
    </source>
</evidence>
<name>A0A8K0KR65_LADFU</name>
<dbReference type="PANTHER" id="PTHR24198">
    <property type="entry name" value="ANKYRIN REPEAT AND PROTEIN KINASE DOMAIN-CONTAINING PROTEIN"/>
    <property type="match status" value="1"/>
</dbReference>
<feature type="repeat" description="ANK" evidence="3">
    <location>
        <begin position="29"/>
        <end position="61"/>
    </location>
</feature>
<dbReference type="Proteomes" id="UP000792457">
    <property type="component" value="Unassembled WGS sequence"/>
</dbReference>
<evidence type="ECO:0000313" key="4">
    <source>
        <dbReference type="EMBL" id="KAG8238898.1"/>
    </source>
</evidence>
<gene>
    <name evidence="4" type="ORF">J437_LFUL015183</name>
</gene>
<dbReference type="Pfam" id="PF12796">
    <property type="entry name" value="Ank_2"/>
    <property type="match status" value="1"/>
</dbReference>
<dbReference type="InterPro" id="IPR036770">
    <property type="entry name" value="Ankyrin_rpt-contain_sf"/>
</dbReference>
<proteinExistence type="predicted"/>
<accession>A0A8K0KR65</accession>
<dbReference type="PROSITE" id="PS50088">
    <property type="entry name" value="ANK_REPEAT"/>
    <property type="match status" value="2"/>
</dbReference>
<feature type="repeat" description="ANK" evidence="3">
    <location>
        <begin position="1"/>
        <end position="28"/>
    </location>
</feature>
<dbReference type="OrthoDB" id="2306477at2759"/>
<dbReference type="AlphaFoldDB" id="A0A8K0KR65"/>
<dbReference type="EMBL" id="KZ309466">
    <property type="protein sequence ID" value="KAG8238898.1"/>
    <property type="molecule type" value="Genomic_DNA"/>
</dbReference>
<comment type="caution">
    <text evidence="4">The sequence shown here is derived from an EMBL/GenBank/DDBJ whole genome shotgun (WGS) entry which is preliminary data.</text>
</comment>
<reference evidence="4" key="1">
    <citation type="submission" date="2013-04" db="EMBL/GenBank/DDBJ databases">
        <authorList>
            <person name="Qu J."/>
            <person name="Murali S.C."/>
            <person name="Bandaranaike D."/>
            <person name="Bellair M."/>
            <person name="Blankenburg K."/>
            <person name="Chao H."/>
            <person name="Dinh H."/>
            <person name="Doddapaneni H."/>
            <person name="Downs B."/>
            <person name="Dugan-Rocha S."/>
            <person name="Elkadiri S."/>
            <person name="Gnanaolivu R.D."/>
            <person name="Hernandez B."/>
            <person name="Javaid M."/>
            <person name="Jayaseelan J.C."/>
            <person name="Lee S."/>
            <person name="Li M."/>
            <person name="Ming W."/>
            <person name="Munidasa M."/>
            <person name="Muniz J."/>
            <person name="Nguyen L."/>
            <person name="Ongeri F."/>
            <person name="Osuji N."/>
            <person name="Pu L.-L."/>
            <person name="Puazo M."/>
            <person name="Qu C."/>
            <person name="Quiroz J."/>
            <person name="Raj R."/>
            <person name="Weissenberger G."/>
            <person name="Xin Y."/>
            <person name="Zou X."/>
            <person name="Han Y."/>
            <person name="Richards S."/>
            <person name="Worley K."/>
            <person name="Muzny D."/>
            <person name="Gibbs R."/>
        </authorList>
    </citation>
    <scope>NUCLEOTIDE SEQUENCE</scope>
    <source>
        <strain evidence="4">Sampled in the wild</strain>
    </source>
</reference>
<dbReference type="SMART" id="SM00248">
    <property type="entry name" value="ANK"/>
    <property type="match status" value="2"/>
</dbReference>
<evidence type="ECO:0000256" key="3">
    <source>
        <dbReference type="PROSITE-ProRule" id="PRU00023"/>
    </source>
</evidence>
<sequence length="126" mass="13305">MDLALKSQLGSIAKTLVQHGADVNARDAQGLTLLHRAIQRGDEYSATFLINSGASVNATIPVRGDTALHIAASFSPHAVAPDEYVFFEEERTGSASSSPEVVKAMANVGKLLLEKGLNPNMENSQG</sequence>
<dbReference type="Gene3D" id="1.25.40.20">
    <property type="entry name" value="Ankyrin repeat-containing domain"/>
    <property type="match status" value="1"/>
</dbReference>
<protein>
    <submittedName>
        <fullName evidence="4">Uncharacterized protein</fullName>
    </submittedName>
</protein>
<dbReference type="PANTHER" id="PTHR24198:SF165">
    <property type="entry name" value="ANKYRIN REPEAT-CONTAINING PROTEIN-RELATED"/>
    <property type="match status" value="1"/>
</dbReference>
<keyword evidence="2 3" id="KW-0040">ANK repeat</keyword>
<evidence type="ECO:0000256" key="1">
    <source>
        <dbReference type="ARBA" id="ARBA00022737"/>
    </source>
</evidence>
<dbReference type="PROSITE" id="PS50297">
    <property type="entry name" value="ANK_REP_REGION"/>
    <property type="match status" value="1"/>
</dbReference>
<reference evidence="4" key="2">
    <citation type="submission" date="2017-10" db="EMBL/GenBank/DDBJ databases">
        <title>Ladona fulva Genome sequencing and assembly.</title>
        <authorList>
            <person name="Murali S."/>
            <person name="Richards S."/>
            <person name="Bandaranaike D."/>
            <person name="Bellair M."/>
            <person name="Blankenburg K."/>
            <person name="Chao H."/>
            <person name="Dinh H."/>
            <person name="Doddapaneni H."/>
            <person name="Dugan-Rocha S."/>
            <person name="Elkadiri S."/>
            <person name="Gnanaolivu R."/>
            <person name="Hernandez B."/>
            <person name="Skinner E."/>
            <person name="Javaid M."/>
            <person name="Lee S."/>
            <person name="Li M."/>
            <person name="Ming W."/>
            <person name="Munidasa M."/>
            <person name="Muniz J."/>
            <person name="Nguyen L."/>
            <person name="Hughes D."/>
            <person name="Osuji N."/>
            <person name="Pu L.-L."/>
            <person name="Puazo M."/>
            <person name="Qu C."/>
            <person name="Quiroz J."/>
            <person name="Raj R."/>
            <person name="Weissenberger G."/>
            <person name="Xin Y."/>
            <person name="Zou X."/>
            <person name="Han Y."/>
            <person name="Worley K."/>
            <person name="Muzny D."/>
            <person name="Gibbs R."/>
        </authorList>
    </citation>
    <scope>NUCLEOTIDE SEQUENCE</scope>
    <source>
        <strain evidence="4">Sampled in the wild</strain>
    </source>
</reference>
<dbReference type="SUPFAM" id="SSF48403">
    <property type="entry name" value="Ankyrin repeat"/>
    <property type="match status" value="1"/>
</dbReference>
<organism evidence="4 5">
    <name type="scientific">Ladona fulva</name>
    <name type="common">Scarce chaser dragonfly</name>
    <name type="synonym">Libellula fulva</name>
    <dbReference type="NCBI Taxonomy" id="123851"/>
    <lineage>
        <taxon>Eukaryota</taxon>
        <taxon>Metazoa</taxon>
        <taxon>Ecdysozoa</taxon>
        <taxon>Arthropoda</taxon>
        <taxon>Hexapoda</taxon>
        <taxon>Insecta</taxon>
        <taxon>Pterygota</taxon>
        <taxon>Palaeoptera</taxon>
        <taxon>Odonata</taxon>
        <taxon>Epiprocta</taxon>
        <taxon>Anisoptera</taxon>
        <taxon>Libelluloidea</taxon>
        <taxon>Libellulidae</taxon>
        <taxon>Ladona</taxon>
    </lineage>
</organism>
<keyword evidence="1" id="KW-0677">Repeat</keyword>
<evidence type="ECO:0000313" key="5">
    <source>
        <dbReference type="Proteomes" id="UP000792457"/>
    </source>
</evidence>
<dbReference type="InterPro" id="IPR002110">
    <property type="entry name" value="Ankyrin_rpt"/>
</dbReference>
<keyword evidence="5" id="KW-1185">Reference proteome</keyword>